<sequence length="113" mass="12657">MMTINSRSSSRFGEQLLAELREFQSINREKAAGNVEAKPKGPTFIEHLENSVTQVNKDQKFADKAATDLATGKSQNIHETMLAVTQAELTFNMAVQVRNKALEAYQEVMRMPV</sequence>
<dbReference type="GO" id="GO:0003774">
    <property type="term" value="F:cytoskeletal motor activity"/>
    <property type="evidence" value="ECO:0007669"/>
    <property type="project" value="InterPro"/>
</dbReference>
<dbReference type="PANTHER" id="PTHR34653">
    <property type="match status" value="1"/>
</dbReference>
<evidence type="ECO:0000313" key="6">
    <source>
        <dbReference type="EMBL" id="SMF69477.1"/>
    </source>
</evidence>
<dbReference type="HAMAP" id="MF_00724">
    <property type="entry name" value="FliE"/>
    <property type="match status" value="1"/>
</dbReference>
<dbReference type="NCBIfam" id="TIGR00205">
    <property type="entry name" value="fliE"/>
    <property type="match status" value="1"/>
</dbReference>
<dbReference type="Proteomes" id="UP000192907">
    <property type="component" value="Unassembled WGS sequence"/>
</dbReference>
<reference evidence="7" key="1">
    <citation type="submission" date="2017-04" db="EMBL/GenBank/DDBJ databases">
        <authorList>
            <person name="Varghese N."/>
            <person name="Submissions S."/>
        </authorList>
    </citation>
    <scope>NUCLEOTIDE SEQUENCE [LARGE SCALE GENOMIC DNA]</scope>
    <source>
        <strain evidence="7">RKEM611</strain>
    </source>
</reference>
<accession>A0A1Y6CJ72</accession>
<dbReference type="GO" id="GO:0071973">
    <property type="term" value="P:bacterial-type flagellum-dependent cell motility"/>
    <property type="evidence" value="ECO:0007669"/>
    <property type="project" value="InterPro"/>
</dbReference>
<dbReference type="PANTHER" id="PTHR34653:SF1">
    <property type="entry name" value="FLAGELLAR HOOK-BASAL BODY COMPLEX PROTEIN FLIE"/>
    <property type="match status" value="1"/>
</dbReference>
<dbReference type="InterPro" id="IPR001624">
    <property type="entry name" value="FliE"/>
</dbReference>
<dbReference type="EMBL" id="FWZT01000025">
    <property type="protein sequence ID" value="SMF69477.1"/>
    <property type="molecule type" value="Genomic_DNA"/>
</dbReference>
<evidence type="ECO:0000256" key="3">
    <source>
        <dbReference type="ARBA" id="ARBA00023143"/>
    </source>
</evidence>
<comment type="subcellular location">
    <subcellularLocation>
        <location evidence="1 4">Bacterial flagellum basal body</location>
    </subcellularLocation>
</comment>
<evidence type="ECO:0000256" key="5">
    <source>
        <dbReference type="NCBIfam" id="TIGR00205"/>
    </source>
</evidence>
<dbReference type="AlphaFoldDB" id="A0A1Y6CJ72"/>
<keyword evidence="6" id="KW-0969">Cilium</keyword>
<keyword evidence="6" id="KW-0282">Flagellum</keyword>
<proteinExistence type="inferred from homology"/>
<dbReference type="GO" id="GO:0005198">
    <property type="term" value="F:structural molecule activity"/>
    <property type="evidence" value="ECO:0007669"/>
    <property type="project" value="UniProtKB-UniRule"/>
</dbReference>
<protein>
    <recommendedName>
        <fullName evidence="4 5">Flagellar hook-basal body complex protein FliE</fullName>
    </recommendedName>
</protein>
<name>A0A1Y6CJ72_9BACT</name>
<evidence type="ECO:0000256" key="4">
    <source>
        <dbReference type="HAMAP-Rule" id="MF_00724"/>
    </source>
</evidence>
<dbReference type="RefSeq" id="WP_200820788.1">
    <property type="nucleotide sequence ID" value="NZ_FWZT01000025.1"/>
</dbReference>
<keyword evidence="7" id="KW-1185">Reference proteome</keyword>
<dbReference type="Pfam" id="PF02049">
    <property type="entry name" value="FliE"/>
    <property type="match status" value="1"/>
</dbReference>
<keyword evidence="3 4" id="KW-0975">Bacterial flagellum</keyword>
<dbReference type="PRINTS" id="PR01006">
    <property type="entry name" value="FLGHOOKFLIE"/>
</dbReference>
<organism evidence="6 7">
    <name type="scientific">Pseudobacteriovorax antillogorgiicola</name>
    <dbReference type="NCBI Taxonomy" id="1513793"/>
    <lineage>
        <taxon>Bacteria</taxon>
        <taxon>Pseudomonadati</taxon>
        <taxon>Bdellovibrionota</taxon>
        <taxon>Oligoflexia</taxon>
        <taxon>Oligoflexales</taxon>
        <taxon>Pseudobacteriovoracaceae</taxon>
        <taxon>Pseudobacteriovorax</taxon>
    </lineage>
</organism>
<evidence type="ECO:0000256" key="2">
    <source>
        <dbReference type="ARBA" id="ARBA00009272"/>
    </source>
</evidence>
<dbReference type="STRING" id="1513793.SAMN06296036_12515"/>
<evidence type="ECO:0000256" key="1">
    <source>
        <dbReference type="ARBA" id="ARBA00004117"/>
    </source>
</evidence>
<evidence type="ECO:0000313" key="7">
    <source>
        <dbReference type="Proteomes" id="UP000192907"/>
    </source>
</evidence>
<keyword evidence="6" id="KW-0966">Cell projection</keyword>
<dbReference type="GO" id="GO:0009425">
    <property type="term" value="C:bacterial-type flagellum basal body"/>
    <property type="evidence" value="ECO:0007669"/>
    <property type="project" value="UniProtKB-SubCell"/>
</dbReference>
<gene>
    <name evidence="4" type="primary">fliE</name>
    <name evidence="6" type="ORF">SAMN06296036_12515</name>
</gene>
<comment type="similarity">
    <text evidence="2 4">Belongs to the FliE family.</text>
</comment>